<dbReference type="EMBL" id="CAKOAT010172377">
    <property type="protein sequence ID" value="CAH8352001.1"/>
    <property type="molecule type" value="Genomic_DNA"/>
</dbReference>
<reference evidence="2 3" key="1">
    <citation type="submission" date="2022-03" db="EMBL/GenBank/DDBJ databases">
        <authorList>
            <person name="Macdonald S."/>
            <person name="Ahmed S."/>
            <person name="Newling K."/>
        </authorList>
    </citation>
    <scope>NUCLEOTIDE SEQUENCE [LARGE SCALE GENOMIC DNA]</scope>
</reference>
<keyword evidence="3" id="KW-1185">Reference proteome</keyword>
<comment type="caution">
    <text evidence="2">The sequence shown here is derived from an EMBL/GenBank/DDBJ whole genome shotgun (WGS) entry which is preliminary data.</text>
</comment>
<feature type="compositionally biased region" description="Polar residues" evidence="1">
    <location>
        <begin position="106"/>
        <end position="124"/>
    </location>
</feature>
<evidence type="ECO:0000313" key="3">
    <source>
        <dbReference type="Proteomes" id="UP001642260"/>
    </source>
</evidence>
<dbReference type="AlphaFoldDB" id="A0ABC8K1V0"/>
<dbReference type="PANTHER" id="PTHR33783">
    <property type="entry name" value="PROTEIN HAIKU1"/>
    <property type="match status" value="1"/>
</dbReference>
<evidence type="ECO:0000256" key="1">
    <source>
        <dbReference type="SAM" id="MobiDB-lite"/>
    </source>
</evidence>
<accession>A0ABC8K1V0</accession>
<proteinExistence type="predicted"/>
<dbReference type="PANTHER" id="PTHR33783:SF1">
    <property type="entry name" value="PROTEIN HAIKU1"/>
    <property type="match status" value="1"/>
</dbReference>
<sequence length="282" mass="30270">MDRPRHIDQLAVNKIGKKIKKTPSHLPNLANGNVNKNDFISIVPQLTKPQNSALRKITQAALITQVNRPCVPPPPADQFWSDIAAESPVSVCMSSLQSSSGDSRPHGNQMQPSHQYQPQSTGVYGSSPDKPILPSPRLNDSLQGMYNSVSLPSARFSGGGILPTPVSVCIRTPQGSFGDSEPNRHQMQPSHHNQQPQPRNHHSPRFIDSASSVPILPSPRFSGRGILPTPPGVQCPPPRTPRSFTSSTTAQGGILGPGKFPQSPHASPALVFPPSPFGENTN</sequence>
<feature type="compositionally biased region" description="Pro residues" evidence="1">
    <location>
        <begin position="228"/>
        <end position="240"/>
    </location>
</feature>
<organism evidence="2 3">
    <name type="scientific">Eruca vesicaria subsp. sativa</name>
    <name type="common">Garden rocket</name>
    <name type="synonym">Eruca sativa</name>
    <dbReference type="NCBI Taxonomy" id="29727"/>
    <lineage>
        <taxon>Eukaryota</taxon>
        <taxon>Viridiplantae</taxon>
        <taxon>Streptophyta</taxon>
        <taxon>Embryophyta</taxon>
        <taxon>Tracheophyta</taxon>
        <taxon>Spermatophyta</taxon>
        <taxon>Magnoliopsida</taxon>
        <taxon>eudicotyledons</taxon>
        <taxon>Gunneridae</taxon>
        <taxon>Pentapetalae</taxon>
        <taxon>rosids</taxon>
        <taxon>malvids</taxon>
        <taxon>Brassicales</taxon>
        <taxon>Brassicaceae</taxon>
        <taxon>Brassiceae</taxon>
        <taxon>Eruca</taxon>
    </lineage>
</organism>
<name>A0ABC8K1V0_ERUVS</name>
<protein>
    <submittedName>
        <fullName evidence="2">Uncharacterized protein</fullName>
    </submittedName>
</protein>
<feature type="compositionally biased region" description="Low complexity" evidence="1">
    <location>
        <begin position="188"/>
        <end position="198"/>
    </location>
</feature>
<feature type="region of interest" description="Disordered" evidence="1">
    <location>
        <begin position="94"/>
        <end position="139"/>
    </location>
</feature>
<dbReference type="Proteomes" id="UP001642260">
    <property type="component" value="Unassembled WGS sequence"/>
</dbReference>
<evidence type="ECO:0000313" key="2">
    <source>
        <dbReference type="EMBL" id="CAH8352001.1"/>
    </source>
</evidence>
<dbReference type="InterPro" id="IPR039612">
    <property type="entry name" value="VQ_5/9/14"/>
</dbReference>
<feature type="region of interest" description="Disordered" evidence="1">
    <location>
        <begin position="172"/>
        <end position="282"/>
    </location>
</feature>
<gene>
    <name evidence="2" type="ORF">ERUC_LOCUS18442</name>
</gene>